<dbReference type="EMBL" id="FNFB01000061">
    <property type="protein sequence ID" value="SDM36398.1"/>
    <property type="molecule type" value="Genomic_DNA"/>
</dbReference>
<dbReference type="RefSeq" id="WP_218129349.1">
    <property type="nucleotide sequence ID" value="NZ_FNFB01000061.1"/>
</dbReference>
<dbReference type="AlphaFoldDB" id="A0A1G9SLN1"/>
<dbReference type="InterPro" id="IPR035994">
    <property type="entry name" value="Nucleoside_phosphorylase_sf"/>
</dbReference>
<gene>
    <name evidence="2" type="ORF">SAMN05421874_1613</name>
</gene>
<dbReference type="CDD" id="cd09008">
    <property type="entry name" value="MTAN"/>
    <property type="match status" value="1"/>
</dbReference>
<dbReference type="Proteomes" id="UP000198683">
    <property type="component" value="Unassembled WGS sequence"/>
</dbReference>
<dbReference type="GO" id="GO:0009116">
    <property type="term" value="P:nucleoside metabolic process"/>
    <property type="evidence" value="ECO:0007669"/>
    <property type="project" value="InterPro"/>
</dbReference>
<dbReference type="SUPFAM" id="SSF53167">
    <property type="entry name" value="Purine and uridine phosphorylases"/>
    <property type="match status" value="1"/>
</dbReference>
<reference evidence="2 3" key="1">
    <citation type="submission" date="2016-10" db="EMBL/GenBank/DDBJ databases">
        <authorList>
            <person name="de Groot N.N."/>
        </authorList>
    </citation>
    <scope>NUCLEOTIDE SEQUENCE [LARGE SCALE GENOMIC DNA]</scope>
    <source>
        <strain evidence="2 3">CGMCC 4.5681</strain>
    </source>
</reference>
<dbReference type="Gene3D" id="3.40.50.1580">
    <property type="entry name" value="Nucleoside phosphorylase domain"/>
    <property type="match status" value="1"/>
</dbReference>
<dbReference type="PANTHER" id="PTHR46832">
    <property type="entry name" value="5'-METHYLTHIOADENOSINE/S-ADENOSYLHOMOCYSTEINE NUCLEOSIDASE"/>
    <property type="match status" value="1"/>
</dbReference>
<feature type="domain" description="Nucleoside phosphorylase" evidence="1">
    <location>
        <begin position="10"/>
        <end position="255"/>
    </location>
</feature>
<dbReference type="STRING" id="683260.SAMN05421874_1613"/>
<dbReference type="Pfam" id="PF01048">
    <property type="entry name" value="PNP_UDP_1"/>
    <property type="match status" value="1"/>
</dbReference>
<evidence type="ECO:0000313" key="3">
    <source>
        <dbReference type="Proteomes" id="UP000198683"/>
    </source>
</evidence>
<keyword evidence="3" id="KW-1185">Reference proteome</keyword>
<dbReference type="InterPro" id="IPR000845">
    <property type="entry name" value="Nucleoside_phosphorylase_d"/>
</dbReference>
<name>A0A1G9SLN1_9ACTN</name>
<dbReference type="GO" id="GO:0008930">
    <property type="term" value="F:methylthioadenosine nucleosidase activity"/>
    <property type="evidence" value="ECO:0007669"/>
    <property type="project" value="TreeGrafter"/>
</dbReference>
<organism evidence="2 3">
    <name type="scientific">Nonomuraea maritima</name>
    <dbReference type="NCBI Taxonomy" id="683260"/>
    <lineage>
        <taxon>Bacteria</taxon>
        <taxon>Bacillati</taxon>
        <taxon>Actinomycetota</taxon>
        <taxon>Actinomycetes</taxon>
        <taxon>Streptosporangiales</taxon>
        <taxon>Streptosporangiaceae</taxon>
        <taxon>Nonomuraea</taxon>
    </lineage>
</organism>
<dbReference type="PANTHER" id="PTHR46832:SF1">
    <property type="entry name" value="5'-METHYLTHIOADENOSINE_S-ADENOSYLHOMOCYSTEINE NUCLEOSIDASE"/>
    <property type="match status" value="1"/>
</dbReference>
<dbReference type="GO" id="GO:0019284">
    <property type="term" value="P:L-methionine salvage from S-adenosylmethionine"/>
    <property type="evidence" value="ECO:0007669"/>
    <property type="project" value="TreeGrafter"/>
</dbReference>
<evidence type="ECO:0000313" key="2">
    <source>
        <dbReference type="EMBL" id="SDM36398.1"/>
    </source>
</evidence>
<accession>A0A1G9SLN1</accession>
<sequence length="301" mass="31896">MDMPARDGVVVVLTALPLEYQAMRSHLEDVQREDHPSGTRFELGVLPDTPWQVALARTGAGNNSAAVITERAHAMFKPEALFFAGVAGSLKEDIQLGDVVVATKVYDYQGAKETGEGRFARPAAWDASHWLEQAASAALCDERWMDRLPPEIRAQQASSRTPKVHYKPIASGETVLAAAHGSTAHLLRTTYNDAAAVEMESAGVAKAAHIAGGLHTLIVRGISDMADDGKSAADASGSQQLAAANAAAAVSAIIADLIPRDTGRTVDSIAAIARANEQPPPRDHIDFRGSTFYGPVIGKKE</sequence>
<proteinExistence type="predicted"/>
<dbReference type="GO" id="GO:0005829">
    <property type="term" value="C:cytosol"/>
    <property type="evidence" value="ECO:0007669"/>
    <property type="project" value="TreeGrafter"/>
</dbReference>
<protein>
    <submittedName>
        <fullName evidence="2">Nucleoside phosphorylase</fullName>
    </submittedName>
</protein>
<dbReference type="GO" id="GO:0008782">
    <property type="term" value="F:adenosylhomocysteine nucleosidase activity"/>
    <property type="evidence" value="ECO:0007669"/>
    <property type="project" value="TreeGrafter"/>
</dbReference>
<evidence type="ECO:0000259" key="1">
    <source>
        <dbReference type="Pfam" id="PF01048"/>
    </source>
</evidence>